<proteinExistence type="predicted"/>
<dbReference type="EnsemblMetazoa" id="CapteT204376">
    <property type="protein sequence ID" value="CapteP204376"/>
    <property type="gene ID" value="CapteG204376"/>
</dbReference>
<reference evidence="4" key="1">
    <citation type="submission" date="2012-12" db="EMBL/GenBank/DDBJ databases">
        <authorList>
            <person name="Hellsten U."/>
            <person name="Grimwood J."/>
            <person name="Chapman J.A."/>
            <person name="Shapiro H."/>
            <person name="Aerts A."/>
            <person name="Otillar R.P."/>
            <person name="Terry A.Y."/>
            <person name="Boore J.L."/>
            <person name="Simakov O."/>
            <person name="Marletaz F."/>
            <person name="Cho S.-J."/>
            <person name="Edsinger-Gonzales E."/>
            <person name="Havlak P."/>
            <person name="Kuo D.-H."/>
            <person name="Larsson T."/>
            <person name="Lv J."/>
            <person name="Arendt D."/>
            <person name="Savage R."/>
            <person name="Osoegawa K."/>
            <person name="de Jong P."/>
            <person name="Lindberg D.R."/>
            <person name="Seaver E.C."/>
            <person name="Weisblat D.A."/>
            <person name="Putnam N.H."/>
            <person name="Grigoriev I.V."/>
            <person name="Rokhsar D.S."/>
        </authorList>
    </citation>
    <scope>NUCLEOTIDE SEQUENCE</scope>
    <source>
        <strain evidence="4">I ESC-2004</strain>
    </source>
</reference>
<evidence type="ECO:0000313" key="2">
    <source>
        <dbReference type="EMBL" id="ELT97854.1"/>
    </source>
</evidence>
<organism evidence="2">
    <name type="scientific">Capitella teleta</name>
    <name type="common">Polychaete worm</name>
    <dbReference type="NCBI Taxonomy" id="283909"/>
    <lineage>
        <taxon>Eukaryota</taxon>
        <taxon>Metazoa</taxon>
        <taxon>Spiralia</taxon>
        <taxon>Lophotrochozoa</taxon>
        <taxon>Annelida</taxon>
        <taxon>Polychaeta</taxon>
        <taxon>Sedentaria</taxon>
        <taxon>Scolecida</taxon>
        <taxon>Capitellidae</taxon>
        <taxon>Capitella</taxon>
    </lineage>
</organism>
<dbReference type="EMBL" id="KB308450">
    <property type="protein sequence ID" value="ELT97854.1"/>
    <property type="molecule type" value="Genomic_DNA"/>
</dbReference>
<dbReference type="AlphaFoldDB" id="R7TVY2"/>
<accession>R7TVY2</accession>
<reference evidence="3" key="3">
    <citation type="submission" date="2015-06" db="UniProtKB">
        <authorList>
            <consortium name="EnsemblMetazoa"/>
        </authorList>
    </citation>
    <scope>IDENTIFICATION</scope>
</reference>
<evidence type="ECO:0000313" key="3">
    <source>
        <dbReference type="EnsemblMetazoa" id="CapteP204376"/>
    </source>
</evidence>
<dbReference type="HOGENOM" id="CLU_1588074_0_0_1"/>
<evidence type="ECO:0000256" key="1">
    <source>
        <dbReference type="SAM" id="MobiDB-lite"/>
    </source>
</evidence>
<sequence>MRGTPEDIVVITVHMPTTDYEDEDVEEAYEQVEDATRKGRGDDYVIVMGEQGEDDEAGKYGLGNRNDKTTNAERVLQAKQAKHYKHMVQAEQASEMHVEGPVGDGAAKDGRERRRWEKVLRTISNRLRTNDCIGWEQFGLRNGNKGSSGRRAVRTPHKTQPTCLRLFR</sequence>
<dbReference type="EMBL" id="AMQN01010708">
    <property type="status" value="NOT_ANNOTATED_CDS"/>
    <property type="molecule type" value="Genomic_DNA"/>
</dbReference>
<dbReference type="Proteomes" id="UP000014760">
    <property type="component" value="Unassembled WGS sequence"/>
</dbReference>
<gene>
    <name evidence="2" type="ORF">CAPTEDRAFT_204376</name>
</gene>
<protein>
    <submittedName>
        <fullName evidence="2 3">Uncharacterized protein</fullName>
    </submittedName>
</protein>
<reference evidence="2 4" key="2">
    <citation type="journal article" date="2013" name="Nature">
        <title>Insights into bilaterian evolution from three spiralian genomes.</title>
        <authorList>
            <person name="Simakov O."/>
            <person name="Marletaz F."/>
            <person name="Cho S.J."/>
            <person name="Edsinger-Gonzales E."/>
            <person name="Havlak P."/>
            <person name="Hellsten U."/>
            <person name="Kuo D.H."/>
            <person name="Larsson T."/>
            <person name="Lv J."/>
            <person name="Arendt D."/>
            <person name="Savage R."/>
            <person name="Osoegawa K."/>
            <person name="de Jong P."/>
            <person name="Grimwood J."/>
            <person name="Chapman J.A."/>
            <person name="Shapiro H."/>
            <person name="Aerts A."/>
            <person name="Otillar R.P."/>
            <person name="Terry A.Y."/>
            <person name="Boore J.L."/>
            <person name="Grigoriev I.V."/>
            <person name="Lindberg D.R."/>
            <person name="Seaver E.C."/>
            <person name="Weisblat D.A."/>
            <person name="Putnam N.H."/>
            <person name="Rokhsar D.S."/>
        </authorList>
    </citation>
    <scope>NUCLEOTIDE SEQUENCE</scope>
    <source>
        <strain evidence="2 4">I ESC-2004</strain>
    </source>
</reference>
<keyword evidence="4" id="KW-1185">Reference proteome</keyword>
<name>R7TVY2_CAPTE</name>
<evidence type="ECO:0000313" key="4">
    <source>
        <dbReference type="Proteomes" id="UP000014760"/>
    </source>
</evidence>
<feature type="region of interest" description="Disordered" evidence="1">
    <location>
        <begin position="87"/>
        <end position="110"/>
    </location>
</feature>